<comment type="caution">
    <text evidence="3">The sequence shown here is derived from an EMBL/GenBank/DDBJ whole genome shotgun (WGS) entry which is preliminary data.</text>
</comment>
<dbReference type="RefSeq" id="WP_085813260.1">
    <property type="nucleotide sequence ID" value="NZ_BDQG01000001.1"/>
</dbReference>
<proteinExistence type="predicted"/>
<feature type="chain" id="PRO_5045710825" description="Secreted protein" evidence="2">
    <location>
        <begin position="23"/>
        <end position="133"/>
    </location>
</feature>
<dbReference type="EMBL" id="BDQG01000001">
    <property type="protein sequence ID" value="GAW66951.1"/>
    <property type="molecule type" value="Genomic_DNA"/>
</dbReference>
<keyword evidence="2" id="KW-0732">Signal</keyword>
<accession>A0ABQ0MIP0</accession>
<reference evidence="4" key="2">
    <citation type="submission" date="2017-05" db="EMBL/GenBank/DDBJ databases">
        <title>Draft genome sequence of Geobacter pelophilus, a iron(III)-reducing bacteria.</title>
        <authorList>
            <person name="Aoyagi T."/>
            <person name="Koike H."/>
            <person name="Morita T."/>
            <person name="Sato Y."/>
            <person name="Habe H."/>
            <person name="Hori T."/>
        </authorList>
    </citation>
    <scope>NUCLEOTIDE SEQUENCE [LARGE SCALE GENOMIC DNA]</scope>
    <source>
        <strain evidence="4">Drf2</strain>
    </source>
</reference>
<evidence type="ECO:0000256" key="1">
    <source>
        <dbReference type="SAM" id="MobiDB-lite"/>
    </source>
</evidence>
<keyword evidence="4" id="KW-1185">Reference proteome</keyword>
<evidence type="ECO:0008006" key="5">
    <source>
        <dbReference type="Google" id="ProtNLM"/>
    </source>
</evidence>
<dbReference type="Proteomes" id="UP000194153">
    <property type="component" value="Unassembled WGS sequence"/>
</dbReference>
<protein>
    <recommendedName>
        <fullName evidence="5">Secreted protein</fullName>
    </recommendedName>
</protein>
<evidence type="ECO:0000313" key="3">
    <source>
        <dbReference type="EMBL" id="GAW66951.1"/>
    </source>
</evidence>
<gene>
    <name evidence="3" type="ORF">GPEL0_01f2533</name>
</gene>
<sequence>MRPFSQILSIALTFSAASTALALTGLNQCGPGTNPPKGMRCAQDELLLGYRNAAGACLWVCCPPNGDGRTYDCSGEPTASDFKLDLRSVRPRPWTGVFTPGGGSDTSRASGPGEEEEEEEEEGEGEGEGEASK</sequence>
<evidence type="ECO:0000256" key="2">
    <source>
        <dbReference type="SAM" id="SignalP"/>
    </source>
</evidence>
<reference evidence="3 4" key="1">
    <citation type="submission" date="2017-04" db="EMBL/GenBank/DDBJ databases">
        <authorList>
            <consortium name="Geobacter pelophilus Genome Sequencing"/>
            <person name="Aoyagi T."/>
            <person name="Koike H."/>
            <person name="Hori T."/>
        </authorList>
    </citation>
    <scope>NUCLEOTIDE SEQUENCE [LARGE SCALE GENOMIC DNA]</scope>
    <source>
        <strain evidence="3 4">Drf2</strain>
    </source>
</reference>
<feature type="compositionally biased region" description="Acidic residues" evidence="1">
    <location>
        <begin position="113"/>
        <end position="133"/>
    </location>
</feature>
<feature type="region of interest" description="Disordered" evidence="1">
    <location>
        <begin position="91"/>
        <end position="133"/>
    </location>
</feature>
<organism evidence="3 4">
    <name type="scientific">Geoanaerobacter pelophilus</name>
    <dbReference type="NCBI Taxonomy" id="60036"/>
    <lineage>
        <taxon>Bacteria</taxon>
        <taxon>Pseudomonadati</taxon>
        <taxon>Thermodesulfobacteriota</taxon>
        <taxon>Desulfuromonadia</taxon>
        <taxon>Geobacterales</taxon>
        <taxon>Geobacteraceae</taxon>
        <taxon>Geoanaerobacter</taxon>
    </lineage>
</organism>
<name>A0ABQ0MIP0_9BACT</name>
<feature type="signal peptide" evidence="2">
    <location>
        <begin position="1"/>
        <end position="22"/>
    </location>
</feature>
<evidence type="ECO:0000313" key="4">
    <source>
        <dbReference type="Proteomes" id="UP000194153"/>
    </source>
</evidence>